<protein>
    <submittedName>
        <fullName evidence="1">Uncharacterized protein</fullName>
    </submittedName>
</protein>
<dbReference type="Proteomes" id="UP000192660">
    <property type="component" value="Unassembled WGS sequence"/>
</dbReference>
<organism evidence="1 2">
    <name type="scientific">Sulfobacillus thermosulfidooxidans (strain DSM 9293 / VKM B-1269 / AT-1)</name>
    <dbReference type="NCBI Taxonomy" id="929705"/>
    <lineage>
        <taxon>Bacteria</taxon>
        <taxon>Bacillati</taxon>
        <taxon>Bacillota</taxon>
        <taxon>Clostridia</taxon>
        <taxon>Eubacteriales</taxon>
        <taxon>Clostridiales Family XVII. Incertae Sedis</taxon>
        <taxon>Sulfobacillus</taxon>
    </lineage>
</organism>
<dbReference type="EMBL" id="FWWY01000001">
    <property type="protein sequence ID" value="SMC06915.1"/>
    <property type="molecule type" value="Genomic_DNA"/>
</dbReference>
<proteinExistence type="predicted"/>
<keyword evidence="2" id="KW-1185">Reference proteome</keyword>
<evidence type="ECO:0000313" key="1">
    <source>
        <dbReference type="EMBL" id="SMC06915.1"/>
    </source>
</evidence>
<reference evidence="2" key="1">
    <citation type="submission" date="2017-04" db="EMBL/GenBank/DDBJ databases">
        <authorList>
            <person name="Varghese N."/>
            <person name="Submissions S."/>
        </authorList>
    </citation>
    <scope>NUCLEOTIDE SEQUENCE [LARGE SCALE GENOMIC DNA]</scope>
    <source>
        <strain evidence="2">DSM 9293</strain>
    </source>
</reference>
<gene>
    <name evidence="1" type="ORF">SAMN00768000_3100</name>
</gene>
<sequence length="96" mass="10965">MIPALQLLKQPQEVPWNPQIADEMLHLTLLSIGTKCQPWPRGLISTTKICYPNLAQKLEYAQNNVDSAYRNQNLKELAIACGDWFRACQQIQKGVR</sequence>
<accession>A0A1W1WL07</accession>
<evidence type="ECO:0000313" key="2">
    <source>
        <dbReference type="Proteomes" id="UP000192660"/>
    </source>
</evidence>
<dbReference type="AlphaFoldDB" id="A0A1W1WL07"/>
<name>A0A1W1WL07_SULTA</name>